<dbReference type="PANTHER" id="PTHR43280:SF12">
    <property type="entry name" value="HTH-TYPE TRANSCRIPTIONAL REGULATOR CHBR"/>
    <property type="match status" value="1"/>
</dbReference>
<dbReference type="GO" id="GO:0003700">
    <property type="term" value="F:DNA-binding transcription factor activity"/>
    <property type="evidence" value="ECO:0007669"/>
    <property type="project" value="InterPro"/>
</dbReference>
<evidence type="ECO:0000256" key="2">
    <source>
        <dbReference type="ARBA" id="ARBA00023125"/>
    </source>
</evidence>
<sequence length="278" mass="32518">MKSILLPNDFITDVTEQITIFDYHTKQEISKQQVILNQNTFSFLVEGTKEVWSDNSFEALDNSKFILMKAGHCLMTEKLSNTANYRSILLFFDNELILNFISKYKIELVENKSTHSIHTFNYDNFSKHFIKSLMDIAKLSPSIQKRLLNIKLEEIMLYLIEVNGTAFLQSFITNINNKSLKFTQTIEKNILNKHTLPELAFLCNMSVSTFKREFEKHYGDSPSRWFQNRRLEYAHTLLTQHATTASEIYLKVGYENVSSFIQAYKSKYNITPKQSQKQ</sequence>
<dbReference type="Pfam" id="PF22200">
    <property type="entry name" value="ExsA_N"/>
    <property type="match status" value="1"/>
</dbReference>
<dbReference type="InterPro" id="IPR054015">
    <property type="entry name" value="ExsA-like_N"/>
</dbReference>
<keyword evidence="1" id="KW-0805">Transcription regulation</keyword>
<protein>
    <submittedName>
        <fullName evidence="5">DNA-binding protein</fullName>
    </submittedName>
</protein>
<dbReference type="EMBL" id="CP013690">
    <property type="protein sequence ID" value="ALU24734.1"/>
    <property type="molecule type" value="Genomic_DNA"/>
</dbReference>
<dbReference type="KEGG" id="mod:AS202_00300"/>
<dbReference type="Proteomes" id="UP000069030">
    <property type="component" value="Chromosome"/>
</dbReference>
<dbReference type="GO" id="GO:0043565">
    <property type="term" value="F:sequence-specific DNA binding"/>
    <property type="evidence" value="ECO:0007669"/>
    <property type="project" value="InterPro"/>
</dbReference>
<evidence type="ECO:0000313" key="5">
    <source>
        <dbReference type="EMBL" id="ALU24734.1"/>
    </source>
</evidence>
<organism evidence="5 6">
    <name type="scientific">Myroides odoratimimus</name>
    <dbReference type="NCBI Taxonomy" id="76832"/>
    <lineage>
        <taxon>Bacteria</taxon>
        <taxon>Pseudomonadati</taxon>
        <taxon>Bacteroidota</taxon>
        <taxon>Flavobacteriia</taxon>
        <taxon>Flavobacteriales</taxon>
        <taxon>Flavobacteriaceae</taxon>
        <taxon>Myroides</taxon>
    </lineage>
</organism>
<dbReference type="PANTHER" id="PTHR43280">
    <property type="entry name" value="ARAC-FAMILY TRANSCRIPTIONAL REGULATOR"/>
    <property type="match status" value="1"/>
</dbReference>
<name>A0AAI8C241_9FLAO</name>
<dbReference type="RefSeq" id="WP_058698989.1">
    <property type="nucleotide sequence ID" value="NZ_CP013690.1"/>
</dbReference>
<gene>
    <name evidence="5" type="ORF">AS202_00300</name>
</gene>
<dbReference type="SUPFAM" id="SSF46689">
    <property type="entry name" value="Homeodomain-like"/>
    <property type="match status" value="2"/>
</dbReference>
<dbReference type="AlphaFoldDB" id="A0AAI8C241"/>
<proteinExistence type="predicted"/>
<evidence type="ECO:0000313" key="6">
    <source>
        <dbReference type="Proteomes" id="UP000069030"/>
    </source>
</evidence>
<dbReference type="Gene3D" id="1.10.10.60">
    <property type="entry name" value="Homeodomain-like"/>
    <property type="match status" value="1"/>
</dbReference>
<feature type="domain" description="HTH araC/xylS-type" evidence="4">
    <location>
        <begin position="180"/>
        <end position="278"/>
    </location>
</feature>
<reference evidence="5 6" key="1">
    <citation type="journal article" date="2016" name="J. Zhejiang Univ. Sci. B">
        <title>Antibiotic resistance mechanisms of Myroides sp.</title>
        <authorList>
            <person name="Hu S."/>
            <person name="Yuan S."/>
            <person name="Qu H."/>
            <person name="Jiang T."/>
            <person name="Zhou Y."/>
            <person name="Wang M."/>
            <person name="Ming D."/>
        </authorList>
    </citation>
    <scope>NUCLEOTIDE SEQUENCE [LARGE SCALE GENOMIC DNA]</scope>
    <source>
        <strain evidence="5 6">PR63039</strain>
    </source>
</reference>
<evidence type="ECO:0000256" key="1">
    <source>
        <dbReference type="ARBA" id="ARBA00023015"/>
    </source>
</evidence>
<evidence type="ECO:0000256" key="3">
    <source>
        <dbReference type="ARBA" id="ARBA00023163"/>
    </source>
</evidence>
<dbReference type="InterPro" id="IPR018060">
    <property type="entry name" value="HTH_AraC"/>
</dbReference>
<dbReference type="Pfam" id="PF12833">
    <property type="entry name" value="HTH_18"/>
    <property type="match status" value="1"/>
</dbReference>
<keyword evidence="2 5" id="KW-0238">DNA-binding</keyword>
<dbReference type="SMART" id="SM00342">
    <property type="entry name" value="HTH_ARAC"/>
    <property type="match status" value="1"/>
</dbReference>
<dbReference type="PROSITE" id="PS01124">
    <property type="entry name" value="HTH_ARAC_FAMILY_2"/>
    <property type="match status" value="1"/>
</dbReference>
<keyword evidence="3" id="KW-0804">Transcription</keyword>
<evidence type="ECO:0000259" key="4">
    <source>
        <dbReference type="PROSITE" id="PS01124"/>
    </source>
</evidence>
<dbReference type="InterPro" id="IPR009057">
    <property type="entry name" value="Homeodomain-like_sf"/>
</dbReference>
<accession>A0AAI8C241</accession>